<feature type="region of interest" description="SAW" evidence="3">
    <location>
        <begin position="543"/>
        <end position="621"/>
    </location>
</feature>
<dbReference type="InterPro" id="IPR005202">
    <property type="entry name" value="TF_GRAS"/>
</dbReference>
<dbReference type="OrthoDB" id="1890360at2759"/>
<gene>
    <name evidence="5" type="ORF">MUK42_13219</name>
</gene>
<name>A0A9E7GRD0_9LILI</name>
<dbReference type="AlphaFoldDB" id="A0A9E7GRD0"/>
<dbReference type="Pfam" id="PF03514">
    <property type="entry name" value="GRAS"/>
    <property type="match status" value="1"/>
</dbReference>
<sequence length="621" mass="67399">MAYVCAESGNLMAIAQQVIQQQQQRQQQQQLAASANPFSTSTQPWGASHHHQEHMPDHLPFVIPDAEAAFPDPFTPGLAAVFETPPGGSGHLDQAPFRLCDFHSSAAPVTPEFDTEEWMESLIGESPADNCDLMSDPWQAAAGASGALFADAFPSFSADINHRASASGLNCVLFSEPSEIAHLPPIQHDHQDTAVVALSPPGLAPETPSFDPPELNKDSGAAAFASVRDEVPESNTSSPPLLKSLLDCARLADGDPDLAAKSLIHVRESASELGDPTERVAFYFAEALDRRLLGDQKKHSHPSTAAVPLCSTSAFDSSPEDFALCYKVLNDACPYSKFAHLTANQAILEATESAARIHIVDFGIIQGIQWAALLQALATRPRGKPSRVRVSGIPAPMLGATPAASLTATGNRLRDFAAILDLDFEFDPILTPIAELTVSCFRIDSDEVVVVNFMLQLYHLLADPPESVERVLGIAKSLVPRVVTLGEYEASVNRGRFVDRFRAALAYYAAVFDSLDAAMTRDSAERTQVERLLFGHRILRAVGPGDGPNPRERMGAKEEWRAVMERCGFEPMPVSNYAVSQAKLLLWNYDYSYKYAVLDSAPGFVTLAWADHPLLTVSSWR</sequence>
<dbReference type="PANTHER" id="PTHR31636">
    <property type="entry name" value="OSJNBA0084A10.13 PROTEIN-RELATED"/>
    <property type="match status" value="1"/>
</dbReference>
<evidence type="ECO:0000256" key="1">
    <source>
        <dbReference type="ARBA" id="ARBA00023015"/>
    </source>
</evidence>
<evidence type="ECO:0000313" key="6">
    <source>
        <dbReference type="Proteomes" id="UP001055439"/>
    </source>
</evidence>
<protein>
    <submittedName>
        <fullName evidence="5">Scarecrow-like protein</fullName>
    </submittedName>
</protein>
<comment type="similarity">
    <text evidence="3">Belongs to the GRAS family.</text>
</comment>
<proteinExistence type="inferred from homology"/>
<feature type="short sequence motif" description="LXXLL motif" evidence="3">
    <location>
        <begin position="457"/>
        <end position="461"/>
    </location>
</feature>
<feature type="compositionally biased region" description="Polar residues" evidence="4">
    <location>
        <begin position="31"/>
        <end position="45"/>
    </location>
</feature>
<evidence type="ECO:0000313" key="5">
    <source>
        <dbReference type="EMBL" id="URE19545.1"/>
    </source>
</evidence>
<evidence type="ECO:0000256" key="3">
    <source>
        <dbReference type="PROSITE-ProRule" id="PRU01191"/>
    </source>
</evidence>
<feature type="region of interest" description="Leucine repeat II (LRII)" evidence="3">
    <location>
        <begin position="408"/>
        <end position="440"/>
    </location>
</feature>
<feature type="short sequence motif" description="VHIID" evidence="3">
    <location>
        <begin position="357"/>
        <end position="361"/>
    </location>
</feature>
<dbReference type="Proteomes" id="UP001055439">
    <property type="component" value="Chromosome 7"/>
</dbReference>
<accession>A0A9E7GRD0</accession>
<evidence type="ECO:0000256" key="4">
    <source>
        <dbReference type="SAM" id="MobiDB-lite"/>
    </source>
</evidence>
<keyword evidence="1" id="KW-0805">Transcription regulation</keyword>
<reference evidence="5" key="1">
    <citation type="submission" date="2022-05" db="EMBL/GenBank/DDBJ databases">
        <title>The Musa troglodytarum L. genome provides insights into the mechanism of non-climacteric behaviour and enrichment of carotenoids.</title>
        <authorList>
            <person name="Wang J."/>
        </authorList>
    </citation>
    <scope>NUCLEOTIDE SEQUENCE</scope>
    <source>
        <tissue evidence="5">Leaf</tissue>
    </source>
</reference>
<keyword evidence="2" id="KW-0804">Transcription</keyword>
<evidence type="ECO:0000256" key="2">
    <source>
        <dbReference type="ARBA" id="ARBA00023163"/>
    </source>
</evidence>
<comment type="caution">
    <text evidence="3">Lacks conserved residue(s) required for the propagation of feature annotation.</text>
</comment>
<feature type="region of interest" description="PFYRE" evidence="3">
    <location>
        <begin position="449"/>
        <end position="540"/>
    </location>
</feature>
<feature type="region of interest" description="Disordered" evidence="4">
    <location>
        <begin position="198"/>
        <end position="218"/>
    </location>
</feature>
<keyword evidence="6" id="KW-1185">Reference proteome</keyword>
<feature type="region of interest" description="Disordered" evidence="4">
    <location>
        <begin position="28"/>
        <end position="55"/>
    </location>
</feature>
<organism evidence="5 6">
    <name type="scientific">Musa troglodytarum</name>
    <name type="common">fe'i banana</name>
    <dbReference type="NCBI Taxonomy" id="320322"/>
    <lineage>
        <taxon>Eukaryota</taxon>
        <taxon>Viridiplantae</taxon>
        <taxon>Streptophyta</taxon>
        <taxon>Embryophyta</taxon>
        <taxon>Tracheophyta</taxon>
        <taxon>Spermatophyta</taxon>
        <taxon>Magnoliopsida</taxon>
        <taxon>Liliopsida</taxon>
        <taxon>Zingiberales</taxon>
        <taxon>Musaceae</taxon>
        <taxon>Musa</taxon>
    </lineage>
</organism>
<dbReference type="EMBL" id="CP097509">
    <property type="protein sequence ID" value="URE19545.1"/>
    <property type="molecule type" value="Genomic_DNA"/>
</dbReference>
<dbReference type="PROSITE" id="PS50985">
    <property type="entry name" value="GRAS"/>
    <property type="match status" value="1"/>
</dbReference>